<evidence type="ECO:0000259" key="1">
    <source>
        <dbReference type="Pfam" id="PF00535"/>
    </source>
</evidence>
<dbReference type="CDD" id="cd00761">
    <property type="entry name" value="Glyco_tranf_GTA_type"/>
    <property type="match status" value="1"/>
</dbReference>
<dbReference type="PANTHER" id="PTHR15046">
    <property type="entry name" value="GLYCO_TRANS_2-LIKE DOMAIN-CONTAINING PROTEIN"/>
    <property type="match status" value="1"/>
</dbReference>
<dbReference type="OrthoDB" id="2139606at2759"/>
<dbReference type="PANTHER" id="PTHR15046:SF3">
    <property type="entry name" value="BETA-1,4 N-ACETYLGALACTOSAMINYLTRANSFERASE 2-LIKE"/>
    <property type="match status" value="1"/>
</dbReference>
<gene>
    <name evidence="3" type="primary">LOC109474375</name>
</gene>
<dbReference type="Gene3D" id="3.90.550.10">
    <property type="entry name" value="Spore Coat Polysaccharide Biosynthesis Protein SpsA, Chain A"/>
    <property type="match status" value="1"/>
</dbReference>
<dbReference type="KEGG" id="bbel:109474375"/>
<dbReference type="RefSeq" id="XP_019630226.1">
    <property type="nucleotide sequence ID" value="XM_019774667.1"/>
</dbReference>
<keyword evidence="2" id="KW-1185">Reference proteome</keyword>
<organism evidence="2 3">
    <name type="scientific">Branchiostoma belcheri</name>
    <name type="common">Amphioxus</name>
    <dbReference type="NCBI Taxonomy" id="7741"/>
    <lineage>
        <taxon>Eukaryota</taxon>
        <taxon>Metazoa</taxon>
        <taxon>Chordata</taxon>
        <taxon>Cephalochordata</taxon>
        <taxon>Leptocardii</taxon>
        <taxon>Amphioxiformes</taxon>
        <taxon>Branchiostomatidae</taxon>
        <taxon>Branchiostoma</taxon>
    </lineage>
</organism>
<reference evidence="3" key="1">
    <citation type="submission" date="2025-08" db="UniProtKB">
        <authorList>
            <consortium name="RefSeq"/>
        </authorList>
    </citation>
    <scope>IDENTIFICATION</scope>
    <source>
        <tissue evidence="3">Gonad</tissue>
    </source>
</reference>
<dbReference type="AlphaFoldDB" id="A0A6P4ZKQ5"/>
<accession>A0A6P4ZKQ5</accession>
<dbReference type="InterPro" id="IPR029044">
    <property type="entry name" value="Nucleotide-diphossugar_trans"/>
</dbReference>
<name>A0A6P4ZKQ5_BRABE</name>
<dbReference type="GeneID" id="109474375"/>
<evidence type="ECO:0000313" key="3">
    <source>
        <dbReference type="RefSeq" id="XP_019630226.1"/>
    </source>
</evidence>
<dbReference type="Pfam" id="PF00535">
    <property type="entry name" value="Glycos_transf_2"/>
    <property type="match status" value="1"/>
</dbReference>
<dbReference type="Proteomes" id="UP000515135">
    <property type="component" value="Unplaced"/>
</dbReference>
<protein>
    <submittedName>
        <fullName evidence="3">Beta-1,4 N-acetylgalactosaminyltransferase 2-like</fullName>
    </submittedName>
</protein>
<proteinExistence type="predicted"/>
<dbReference type="InterPro" id="IPR001173">
    <property type="entry name" value="Glyco_trans_2-like"/>
</dbReference>
<dbReference type="SUPFAM" id="SSF53448">
    <property type="entry name" value="Nucleotide-diphospho-sugar transferases"/>
    <property type="match status" value="1"/>
</dbReference>
<feature type="domain" description="Glycosyltransferase 2-like" evidence="1">
    <location>
        <begin position="192"/>
        <end position="314"/>
    </location>
</feature>
<evidence type="ECO:0000313" key="2">
    <source>
        <dbReference type="Proteomes" id="UP000515135"/>
    </source>
</evidence>
<sequence>MTIGERTCACNGREIKNKYTNEEWDSREEERRHSLARYERRQICIKDLYNYVDGNSPISYPASGLYVRPLRAIVIKGLRIEWYYFQEDYTDVEQKVQFSAEKGIFTLLATYNHVHVNGKGTKHMTIKAATIPLLNLQLRQIVYHNTEFDTNVFDKVCLRYLEFHATIPIHIQHRQVPWLYRKGKGTFQERVTVVVKTFSRYHKVRYLIDSINKFYPGTKIILADDTPNNTMVTFLDENVIHYMMPAFTGYFAGRNLGLSQVSTEYFLYMDDDQYFTTGTKLEILVSLLDKTDYHLVSGSFKGGKHQVYTLRVLGNDTYSCFEKKPEHYQEIKNFPGCYATDHAPNFFLASTNEVKAVGFDPHPALSRVGHYAFFLSSLGRLRIAVCTSVEFGHNNSRSKEDSYYGMFRKPGQKYYEMRRTRKTGRPQLSWKRGVRKDLTAANTSWHEDRRSKLKLPTSLPPNAVVAPTASRLRENFAAASFLTGR</sequence>